<keyword evidence="3" id="KW-0964">Secreted</keyword>
<dbReference type="AlphaFoldDB" id="A0A066XJE4"/>
<dbReference type="EMBL" id="JMSE01000776">
    <property type="protein sequence ID" value="KDN67769.1"/>
    <property type="molecule type" value="Genomic_DNA"/>
</dbReference>
<evidence type="ECO:0000256" key="6">
    <source>
        <dbReference type="ARBA" id="ARBA00023157"/>
    </source>
</evidence>
<dbReference type="OMA" id="QCVSLAI"/>
<dbReference type="HOGENOM" id="CLU_031730_1_3_1"/>
<evidence type="ECO:0000256" key="5">
    <source>
        <dbReference type="ARBA" id="ARBA00023001"/>
    </source>
</evidence>
<feature type="region of interest" description="Disordered" evidence="12">
    <location>
        <begin position="241"/>
        <end position="264"/>
    </location>
</feature>
<dbReference type="CDD" id="cd21175">
    <property type="entry name" value="LPMO_AA9"/>
    <property type="match status" value="1"/>
</dbReference>
<evidence type="ECO:0000256" key="10">
    <source>
        <dbReference type="ARBA" id="ARBA00045077"/>
    </source>
</evidence>
<keyword evidence="5" id="KW-0136">Cellulose degradation</keyword>
<dbReference type="GO" id="GO:0016787">
    <property type="term" value="F:hydrolase activity"/>
    <property type="evidence" value="ECO:0007669"/>
    <property type="project" value="UniProtKB-KW"/>
</dbReference>
<dbReference type="GO" id="GO:0005576">
    <property type="term" value="C:extracellular region"/>
    <property type="evidence" value="ECO:0007669"/>
    <property type="project" value="UniProtKB-SubCell"/>
</dbReference>
<evidence type="ECO:0000256" key="7">
    <source>
        <dbReference type="ARBA" id="ARBA00023277"/>
    </source>
</evidence>
<evidence type="ECO:0000256" key="12">
    <source>
        <dbReference type="SAM" id="MobiDB-lite"/>
    </source>
</evidence>
<dbReference type="eggNOG" id="ENOG502RY3D">
    <property type="taxonomic scope" value="Eukaryota"/>
</dbReference>
<evidence type="ECO:0000256" key="1">
    <source>
        <dbReference type="ARBA" id="ARBA00001973"/>
    </source>
</evidence>
<dbReference type="EC" id="1.14.99.56" evidence="11"/>
<dbReference type="Gene3D" id="2.70.50.70">
    <property type="match status" value="1"/>
</dbReference>
<feature type="signal peptide" evidence="13">
    <location>
        <begin position="1"/>
        <end position="19"/>
    </location>
</feature>
<keyword evidence="7" id="KW-0119">Carbohydrate metabolism</keyword>
<keyword evidence="4 13" id="KW-0732">Signal</keyword>
<dbReference type="Pfam" id="PF03443">
    <property type="entry name" value="AA9"/>
    <property type="match status" value="1"/>
</dbReference>
<gene>
    <name evidence="15" type="ORF">CSUB01_07062</name>
</gene>
<dbReference type="InterPro" id="IPR049892">
    <property type="entry name" value="AA9"/>
</dbReference>
<evidence type="ECO:0000313" key="15">
    <source>
        <dbReference type="EMBL" id="KDN67769.1"/>
    </source>
</evidence>
<evidence type="ECO:0000256" key="13">
    <source>
        <dbReference type="SAM" id="SignalP"/>
    </source>
</evidence>
<comment type="similarity">
    <text evidence="9">Belongs to the polysaccharide monooxygenase AA9 family.</text>
</comment>
<dbReference type="PANTHER" id="PTHR33353:SF34">
    <property type="entry name" value="ENDO-BETA-1,4-GLUCANASE D"/>
    <property type="match status" value="1"/>
</dbReference>
<dbReference type="GO" id="GO:0030245">
    <property type="term" value="P:cellulose catabolic process"/>
    <property type="evidence" value="ECO:0007669"/>
    <property type="project" value="UniProtKB-KW"/>
</dbReference>
<dbReference type="STRING" id="1173701.A0A066XJE4"/>
<organism evidence="15 16">
    <name type="scientific">Colletotrichum sublineola</name>
    <name type="common">Sorghum anthracnose fungus</name>
    <dbReference type="NCBI Taxonomy" id="1173701"/>
    <lineage>
        <taxon>Eukaryota</taxon>
        <taxon>Fungi</taxon>
        <taxon>Dikarya</taxon>
        <taxon>Ascomycota</taxon>
        <taxon>Pezizomycotina</taxon>
        <taxon>Sordariomycetes</taxon>
        <taxon>Hypocreomycetidae</taxon>
        <taxon>Glomerellales</taxon>
        <taxon>Glomerellaceae</taxon>
        <taxon>Colletotrichum</taxon>
        <taxon>Colletotrichum graminicola species complex</taxon>
    </lineage>
</organism>
<protein>
    <recommendedName>
        <fullName evidence="11">lytic cellulose monooxygenase (C4-dehydrogenating)</fullName>
        <ecNumber evidence="11">1.14.99.56</ecNumber>
    </recommendedName>
</protein>
<evidence type="ECO:0000256" key="3">
    <source>
        <dbReference type="ARBA" id="ARBA00022525"/>
    </source>
</evidence>
<evidence type="ECO:0000256" key="9">
    <source>
        <dbReference type="ARBA" id="ARBA00044502"/>
    </source>
</evidence>
<feature type="chain" id="PRO_5001634975" description="lytic cellulose monooxygenase (C4-dehydrogenating)" evidence="13">
    <location>
        <begin position="20"/>
        <end position="264"/>
    </location>
</feature>
<keyword evidence="8" id="KW-0624">Polysaccharide degradation</keyword>
<comment type="cofactor">
    <cofactor evidence="1">
        <name>Cu(2+)</name>
        <dbReference type="ChEBI" id="CHEBI:29036"/>
    </cofactor>
</comment>
<comment type="subcellular location">
    <subcellularLocation>
        <location evidence="2">Secreted</location>
    </subcellularLocation>
</comment>
<evidence type="ECO:0000313" key="16">
    <source>
        <dbReference type="Proteomes" id="UP000027238"/>
    </source>
</evidence>
<evidence type="ECO:0000256" key="4">
    <source>
        <dbReference type="ARBA" id="ARBA00022729"/>
    </source>
</evidence>
<keyword evidence="16" id="KW-1185">Reference proteome</keyword>
<evidence type="ECO:0000256" key="2">
    <source>
        <dbReference type="ARBA" id="ARBA00004613"/>
    </source>
</evidence>
<evidence type="ECO:0000259" key="14">
    <source>
        <dbReference type="Pfam" id="PF03443"/>
    </source>
</evidence>
<comment type="catalytic activity">
    <reaction evidence="10">
        <text>[(1-&gt;4)-beta-D-glucosyl]n+m + reduced acceptor + O2 = 4-dehydro-beta-D-glucosyl-[(1-&gt;4)-beta-D-glucosyl]n-1 + [(1-&gt;4)-beta-D-glucosyl]m + acceptor + H2O.</text>
        <dbReference type="EC" id="1.14.99.56"/>
    </reaction>
</comment>
<sequence length="264" mass="28386">MSALKYAFLASAVLHVVNAHGTVTGVKADGVFYQGYSPSMQFQNPPPQVVGWSIPKDLSNGFVAADKYADPDIICHIGAEPAPIAANVTAGSNITIFWTAWPSSHRGPVMDYLAPCNGDCANVNKENLQFFKIDAVGLIDGSKAPGKWASDEMIAKNSSWTLTIPASLAAGRYVLRHETIALHDAGHEGGAQNYPQCINLNIQGGGSEKPSGVKATQLYKASDPGIKINIYKDNIEYSIPGPPLFGGQQQQTPERRRKRMAVNY</sequence>
<dbReference type="Proteomes" id="UP000027238">
    <property type="component" value="Unassembled WGS sequence"/>
</dbReference>
<accession>A0A066XJE4</accession>
<keyword evidence="6" id="KW-1015">Disulfide bond</keyword>
<evidence type="ECO:0000256" key="8">
    <source>
        <dbReference type="ARBA" id="ARBA00023326"/>
    </source>
</evidence>
<name>A0A066XJE4_COLSU</name>
<comment type="caution">
    <text evidence="15">The sequence shown here is derived from an EMBL/GenBank/DDBJ whole genome shotgun (WGS) entry which is preliminary data.</text>
</comment>
<evidence type="ECO:0000256" key="11">
    <source>
        <dbReference type="ARBA" id="ARBA00047174"/>
    </source>
</evidence>
<reference evidence="16" key="1">
    <citation type="journal article" date="2014" name="Genome Announc.">
        <title>Draft genome sequence of Colletotrichum sublineola, a destructive pathogen of cultivated sorghum.</title>
        <authorList>
            <person name="Baroncelli R."/>
            <person name="Sanz-Martin J.M."/>
            <person name="Rech G.E."/>
            <person name="Sukno S.A."/>
            <person name="Thon M.R."/>
        </authorList>
    </citation>
    <scope>NUCLEOTIDE SEQUENCE [LARGE SCALE GENOMIC DNA]</scope>
    <source>
        <strain evidence="16">TX430BB</strain>
    </source>
</reference>
<keyword evidence="15" id="KW-0378">Hydrolase</keyword>
<feature type="compositionally biased region" description="Basic residues" evidence="12">
    <location>
        <begin position="255"/>
        <end position="264"/>
    </location>
</feature>
<dbReference type="InterPro" id="IPR005103">
    <property type="entry name" value="AA9_LPMO"/>
</dbReference>
<proteinExistence type="inferred from homology"/>
<dbReference type="PANTHER" id="PTHR33353">
    <property type="entry name" value="PUTATIVE (AFU_ORTHOLOGUE AFUA_1G12560)-RELATED"/>
    <property type="match status" value="1"/>
</dbReference>
<dbReference type="OrthoDB" id="4849160at2759"/>
<feature type="domain" description="Auxiliary Activity family 9 catalytic" evidence="14">
    <location>
        <begin position="20"/>
        <end position="234"/>
    </location>
</feature>